<name>A0A926DRE4_9FIRM</name>
<feature type="transmembrane region" description="Helical" evidence="1">
    <location>
        <begin position="220"/>
        <end position="244"/>
    </location>
</feature>
<feature type="transmembrane region" description="Helical" evidence="1">
    <location>
        <begin position="67"/>
        <end position="94"/>
    </location>
</feature>
<feature type="domain" description="GP-PDE" evidence="2">
    <location>
        <begin position="347"/>
        <end position="578"/>
    </location>
</feature>
<dbReference type="AlphaFoldDB" id="A0A926DRE4"/>
<dbReference type="InterPro" id="IPR018476">
    <property type="entry name" value="GlyceroP-diester-Pdiesterase_M"/>
</dbReference>
<dbReference type="GO" id="GO:0006629">
    <property type="term" value="P:lipid metabolic process"/>
    <property type="evidence" value="ECO:0007669"/>
    <property type="project" value="InterPro"/>
</dbReference>
<evidence type="ECO:0000313" key="3">
    <source>
        <dbReference type="EMBL" id="MBC8543835.1"/>
    </source>
</evidence>
<dbReference type="EMBL" id="JACRSQ010000013">
    <property type="protein sequence ID" value="MBC8543835.1"/>
    <property type="molecule type" value="Genomic_DNA"/>
</dbReference>
<feature type="transmembrane region" description="Helical" evidence="1">
    <location>
        <begin position="24"/>
        <end position="46"/>
    </location>
</feature>
<sequence length="612" mass="69107">MVRTFKNALKLIFWDWSTLLLFELIYKSAALAVAIPALKALLDYAIQQAGLRYLTMDTLPVLMRNPIAVLLAVGTICVYAVYIFIEMTAIVLYFDNGVQGKWTGAGQLFFSAVRRAFRILKPQNLLMVVFVLLMIPMSGLALTTGPFGSISIPGYILDNILKTPVLNAVYKIASVLVLIFIVRWVFSIHQVTLAGDSFRKACKKSVDLVRGQFFHTVWMFILWFAFIWGIALVIYLMALGIVYLRVRLGVPMASARIVFQRDCAKLDDFSSLLITLFGFAASFSFIAALYYNARFYQAFTFKKTKRETHRHLWRRLAKGGLIVTLALLYINATTVHVVIFDSDEDRVSIAAHRGGSAFAPENTIASLREAVLGGADYAEIDVQQTRDGELILLHDSNFARTTGVHKNVWEVDFQETREYDAGSYYSSAFEGEQIPTLREALEYAKGKLKLIIELKATGHETNLAEETVRIVEECEMEQECMIASMNPSILETVRRTNPFIKTQYIVSAVYGNIMSIQEADCYSVERTFVSRDLLTLLHRHKKELFVWTVNTEENMRKLIAMGVDGIVTDNPYLVTYCLRNMSSNQLVQAIADRAFPEILGETDDVGRTIAEE</sequence>
<keyword evidence="4" id="KW-1185">Reference proteome</keyword>
<reference evidence="3" key="1">
    <citation type="submission" date="2020-08" db="EMBL/GenBank/DDBJ databases">
        <title>Genome public.</title>
        <authorList>
            <person name="Liu C."/>
            <person name="Sun Q."/>
        </authorList>
    </citation>
    <scope>NUCLEOTIDE SEQUENCE</scope>
    <source>
        <strain evidence="3">NSJ-32</strain>
    </source>
</reference>
<proteinExistence type="predicted"/>
<evidence type="ECO:0000256" key="1">
    <source>
        <dbReference type="SAM" id="Phobius"/>
    </source>
</evidence>
<keyword evidence="1" id="KW-0812">Transmembrane</keyword>
<accession>A0A926DRE4</accession>
<evidence type="ECO:0000259" key="2">
    <source>
        <dbReference type="PROSITE" id="PS51704"/>
    </source>
</evidence>
<feature type="transmembrane region" description="Helical" evidence="1">
    <location>
        <begin position="269"/>
        <end position="291"/>
    </location>
</feature>
<feature type="transmembrane region" description="Helical" evidence="1">
    <location>
        <begin position="312"/>
        <end position="330"/>
    </location>
</feature>
<feature type="transmembrane region" description="Helical" evidence="1">
    <location>
        <begin position="168"/>
        <end position="186"/>
    </location>
</feature>
<comment type="caution">
    <text evidence="3">The sequence shown here is derived from an EMBL/GenBank/DDBJ whole genome shotgun (WGS) entry which is preliminary data.</text>
</comment>
<dbReference type="Gene3D" id="3.20.20.190">
    <property type="entry name" value="Phosphatidylinositol (PI) phosphodiesterase"/>
    <property type="match status" value="1"/>
</dbReference>
<evidence type="ECO:0000313" key="4">
    <source>
        <dbReference type="Proteomes" id="UP000657006"/>
    </source>
</evidence>
<keyword evidence="1" id="KW-1133">Transmembrane helix</keyword>
<dbReference type="InterPro" id="IPR017946">
    <property type="entry name" value="PLC-like_Pdiesterase_TIM-brl"/>
</dbReference>
<dbReference type="PROSITE" id="PS51704">
    <property type="entry name" value="GP_PDE"/>
    <property type="match status" value="1"/>
</dbReference>
<dbReference type="SUPFAM" id="SSF51695">
    <property type="entry name" value="PLC-like phosphodiesterases"/>
    <property type="match status" value="1"/>
</dbReference>
<dbReference type="Pfam" id="PF03009">
    <property type="entry name" value="GDPD"/>
    <property type="match status" value="1"/>
</dbReference>
<dbReference type="Pfam" id="PF10110">
    <property type="entry name" value="GPDPase_memb"/>
    <property type="match status" value="1"/>
</dbReference>
<dbReference type="InterPro" id="IPR030395">
    <property type="entry name" value="GP_PDE_dom"/>
</dbReference>
<protein>
    <submittedName>
        <fullName evidence="3">Glycerophosphoryl diester phosphodiesterase membrane domain-containing protein</fullName>
    </submittedName>
</protein>
<gene>
    <name evidence="3" type="ORF">H8730_09775</name>
</gene>
<keyword evidence="1" id="KW-0472">Membrane</keyword>
<dbReference type="PANTHER" id="PTHR46211:SF8">
    <property type="entry name" value="PHOSPHODIESTERASE"/>
    <property type="match status" value="1"/>
</dbReference>
<dbReference type="RefSeq" id="WP_249289770.1">
    <property type="nucleotide sequence ID" value="NZ_JACRSQ010000013.1"/>
</dbReference>
<dbReference type="PANTHER" id="PTHR46211">
    <property type="entry name" value="GLYCEROPHOSPHORYL DIESTER PHOSPHODIESTERASE"/>
    <property type="match status" value="1"/>
</dbReference>
<organism evidence="3 4">
    <name type="scientific">Bianquea renquensis</name>
    <dbReference type="NCBI Taxonomy" id="2763661"/>
    <lineage>
        <taxon>Bacteria</taxon>
        <taxon>Bacillati</taxon>
        <taxon>Bacillota</taxon>
        <taxon>Clostridia</taxon>
        <taxon>Eubacteriales</taxon>
        <taxon>Bianqueaceae</taxon>
        <taxon>Bianquea</taxon>
    </lineage>
</organism>
<feature type="transmembrane region" description="Helical" evidence="1">
    <location>
        <begin position="124"/>
        <end position="148"/>
    </location>
</feature>
<dbReference type="GO" id="GO:0008081">
    <property type="term" value="F:phosphoric diester hydrolase activity"/>
    <property type="evidence" value="ECO:0007669"/>
    <property type="project" value="InterPro"/>
</dbReference>
<dbReference type="Proteomes" id="UP000657006">
    <property type="component" value="Unassembled WGS sequence"/>
</dbReference>